<dbReference type="Proteomes" id="UP000789901">
    <property type="component" value="Unassembled WGS sequence"/>
</dbReference>
<accession>A0ABN7UTQ8</accession>
<name>A0ABN7UTQ8_GIGMA</name>
<organism evidence="1 2">
    <name type="scientific">Gigaspora margarita</name>
    <dbReference type="NCBI Taxonomy" id="4874"/>
    <lineage>
        <taxon>Eukaryota</taxon>
        <taxon>Fungi</taxon>
        <taxon>Fungi incertae sedis</taxon>
        <taxon>Mucoromycota</taxon>
        <taxon>Glomeromycotina</taxon>
        <taxon>Glomeromycetes</taxon>
        <taxon>Diversisporales</taxon>
        <taxon>Gigasporaceae</taxon>
        <taxon>Gigaspora</taxon>
    </lineage>
</organism>
<evidence type="ECO:0000313" key="1">
    <source>
        <dbReference type="EMBL" id="CAG8673904.1"/>
    </source>
</evidence>
<dbReference type="EMBL" id="CAJVQB010005953">
    <property type="protein sequence ID" value="CAG8673904.1"/>
    <property type="molecule type" value="Genomic_DNA"/>
</dbReference>
<evidence type="ECO:0000313" key="2">
    <source>
        <dbReference type="Proteomes" id="UP000789901"/>
    </source>
</evidence>
<protein>
    <submittedName>
        <fullName evidence="1">40254_t:CDS:1</fullName>
    </submittedName>
</protein>
<reference evidence="1 2" key="1">
    <citation type="submission" date="2021-06" db="EMBL/GenBank/DDBJ databases">
        <authorList>
            <person name="Kallberg Y."/>
            <person name="Tangrot J."/>
            <person name="Rosling A."/>
        </authorList>
    </citation>
    <scope>NUCLEOTIDE SEQUENCE [LARGE SCALE GENOMIC DNA]</scope>
    <source>
        <strain evidence="1 2">120-4 pot B 10/14</strain>
    </source>
</reference>
<proteinExistence type="predicted"/>
<keyword evidence="2" id="KW-1185">Reference proteome</keyword>
<sequence>STITKMLQSNSDSNTSKYINLQNSIKIEEISTYPLDNIINYKERKNNQTIRSFTYIIENEDIYLSDNILVITAQKMGTLLQSSFNNKARLTYHIEDKVNLKSVDFSVDKCNYHIDFSSIQENQKIQSLAIKTTYVDLNNRRILNYSEIDLDTVKILDIGIQRSAKDILIYLILQLEKKGILYSSNPTIHLHVSGDGRNTGSKIKHVMCEYAKEQHSDLNQDWHISKDMKKIAKDYKNFHGHTNLLIFDMITIENVIFDILHAFLHITDQLWSLILAEVKERGLFNDSVWKIIKDEMHRLNISFNFWKVRGTCLWNSTSLCGNDKMKVL</sequence>
<feature type="non-terminal residue" evidence="1">
    <location>
        <position position="1"/>
    </location>
</feature>
<gene>
    <name evidence="1" type="ORF">GMARGA_LOCUS10582</name>
</gene>
<comment type="caution">
    <text evidence="1">The sequence shown here is derived from an EMBL/GenBank/DDBJ whole genome shotgun (WGS) entry which is preliminary data.</text>
</comment>